<reference evidence="1 2" key="1">
    <citation type="submission" date="2019-12" db="EMBL/GenBank/DDBJ databases">
        <authorList>
            <person name="Shi Y."/>
        </authorList>
    </citation>
    <scope>NUCLEOTIDE SEQUENCE [LARGE SCALE GENOMIC DNA]</scope>
    <source>
        <strain evidence="1 2">JCM 17929</strain>
    </source>
</reference>
<keyword evidence="2" id="KW-1185">Reference proteome</keyword>
<organism evidence="1 2">
    <name type="scientific">Kocuria sediminis</name>
    <dbReference type="NCBI Taxonomy" id="1038857"/>
    <lineage>
        <taxon>Bacteria</taxon>
        <taxon>Bacillati</taxon>
        <taxon>Actinomycetota</taxon>
        <taxon>Actinomycetes</taxon>
        <taxon>Micrococcales</taxon>
        <taxon>Micrococcaceae</taxon>
        <taxon>Kocuria</taxon>
    </lineage>
</organism>
<dbReference type="NCBIfam" id="TIGR03544">
    <property type="entry name" value="DivI1A_domain"/>
    <property type="match status" value="1"/>
</dbReference>
<dbReference type="Proteomes" id="UP000436989">
    <property type="component" value="Unassembled WGS sequence"/>
</dbReference>
<evidence type="ECO:0000313" key="1">
    <source>
        <dbReference type="EMBL" id="MUN61640.1"/>
    </source>
</evidence>
<dbReference type="InterPro" id="IPR019933">
    <property type="entry name" value="DivIVA_domain"/>
</dbReference>
<dbReference type="AlphaFoldDB" id="A0A6N8GH89"/>
<dbReference type="Gene3D" id="6.10.250.660">
    <property type="match status" value="1"/>
</dbReference>
<gene>
    <name evidence="1" type="ORF">GMA12_00470</name>
</gene>
<protein>
    <submittedName>
        <fullName evidence="1">DivIVA domain-containing protein</fullName>
    </submittedName>
</protein>
<sequence>MPEVMTREDVGRIAFSIRRRGYDPGEVHAVLERLARQLPAQDPGPGPARGA</sequence>
<name>A0A6N8GH89_9MICC</name>
<comment type="caution">
    <text evidence="1">The sequence shown here is derived from an EMBL/GenBank/DDBJ whole genome shotgun (WGS) entry which is preliminary data.</text>
</comment>
<evidence type="ECO:0000313" key="2">
    <source>
        <dbReference type="Proteomes" id="UP000436989"/>
    </source>
</evidence>
<proteinExistence type="predicted"/>
<accession>A0A6N8GH89</accession>
<dbReference type="EMBL" id="WOGU01000001">
    <property type="protein sequence ID" value="MUN61640.1"/>
    <property type="molecule type" value="Genomic_DNA"/>
</dbReference>